<reference evidence="1 2" key="1">
    <citation type="submission" date="2018-08" db="EMBL/GenBank/DDBJ databases">
        <title>Recombination of ecologically and evolutionarily significant loci maintains genetic cohesion in the Pseudomonas syringae species complex.</title>
        <authorList>
            <person name="Dillon M."/>
            <person name="Thakur S."/>
            <person name="Almeida R.N.D."/>
            <person name="Weir B.S."/>
            <person name="Guttman D.S."/>
        </authorList>
    </citation>
    <scope>NUCLEOTIDE SEQUENCE [LARGE SCALE GENOMIC DNA]</scope>
    <source>
        <strain evidence="1 2">ICMP 6941</strain>
    </source>
</reference>
<name>A0A3M5IN95_PSEA0</name>
<organism evidence="1 2">
    <name type="scientific">Pseudomonas amygdali pv. mori</name>
    <dbReference type="NCBI Taxonomy" id="34065"/>
    <lineage>
        <taxon>Bacteria</taxon>
        <taxon>Pseudomonadati</taxon>
        <taxon>Pseudomonadota</taxon>
        <taxon>Gammaproteobacteria</taxon>
        <taxon>Pseudomonadales</taxon>
        <taxon>Pseudomonadaceae</taxon>
        <taxon>Pseudomonas</taxon>
        <taxon>Pseudomonas amygdali</taxon>
    </lineage>
</organism>
<sequence length="187" mass="21621">MANVFRNEVVLKGSDEAIAGFINQYFSVEQDRKYIDFGKLSPLGGKEPSDVWGSDSEAYNFEVVKADFGIFKFRFDTNTRPPSSIIGRILREKDKFEEIKIVSCCEQLSEVLMAEEIDDLRVTHLYWDVSDKLYREVIKKTAKRLWGYSKRPNLEEQGFINIGGGHFIKAHFGLDCLKDLYPRFKKS</sequence>
<evidence type="ECO:0000313" key="2">
    <source>
        <dbReference type="Proteomes" id="UP000276194"/>
    </source>
</evidence>
<dbReference type="EMBL" id="RBTD01000455">
    <property type="protein sequence ID" value="RMT12383.1"/>
    <property type="molecule type" value="Genomic_DNA"/>
</dbReference>
<dbReference type="AlphaFoldDB" id="A0A3M5IN95"/>
<gene>
    <name evidence="1" type="ORF">ALP52_00818</name>
</gene>
<comment type="caution">
    <text evidence="1">The sequence shown here is derived from an EMBL/GenBank/DDBJ whole genome shotgun (WGS) entry which is preliminary data.</text>
</comment>
<proteinExistence type="predicted"/>
<evidence type="ECO:0000313" key="1">
    <source>
        <dbReference type="EMBL" id="RMT12383.1"/>
    </source>
</evidence>
<accession>A0A3M5IN95</accession>
<dbReference type="RefSeq" id="WP_122323193.1">
    <property type="nucleotide sequence ID" value="NZ_RBTD01000455.1"/>
</dbReference>
<dbReference type="Proteomes" id="UP000276194">
    <property type="component" value="Unassembled WGS sequence"/>
</dbReference>
<protein>
    <submittedName>
        <fullName evidence="1">Uncharacterized protein</fullName>
    </submittedName>
</protein>